<evidence type="ECO:0000259" key="7">
    <source>
        <dbReference type="Pfam" id="PF01694"/>
    </source>
</evidence>
<comment type="similarity">
    <text evidence="2">Belongs to the peptidase S54 family.</text>
</comment>
<dbReference type="Pfam" id="PF01694">
    <property type="entry name" value="Rhomboid"/>
    <property type="match status" value="1"/>
</dbReference>
<dbReference type="GO" id="GO:0006508">
    <property type="term" value="P:proteolysis"/>
    <property type="evidence" value="ECO:0007669"/>
    <property type="project" value="UniProtKB-KW"/>
</dbReference>
<dbReference type="Proteomes" id="UP000199705">
    <property type="component" value="Unassembled WGS sequence"/>
</dbReference>
<evidence type="ECO:0000256" key="4">
    <source>
        <dbReference type="ARBA" id="ARBA00022801"/>
    </source>
</evidence>
<evidence type="ECO:0000256" key="2">
    <source>
        <dbReference type="ARBA" id="ARBA00009045"/>
    </source>
</evidence>
<dbReference type="STRING" id="551996.SAMN05192573_10837"/>
<dbReference type="InterPro" id="IPR050925">
    <property type="entry name" value="Rhomboid_protease_S54"/>
</dbReference>
<keyword evidence="6" id="KW-0472">Membrane</keyword>
<gene>
    <name evidence="9" type="ORF">SAMN05192573_10837</name>
</gene>
<evidence type="ECO:0000259" key="8">
    <source>
        <dbReference type="Pfam" id="PF20216"/>
    </source>
</evidence>
<evidence type="ECO:0000256" key="1">
    <source>
        <dbReference type="ARBA" id="ARBA00004141"/>
    </source>
</evidence>
<sequence>MSTLWQNIHYKMLRSGNRLNLLIGINVIVFLAIRIPAVVEQLLTHFDNSSILFYANKYLNMPAYLPDLLKRFWTPLTYMFMHAGILHILFNMLWLYWMGQIFEEYLGNKRTIGLYLMGGLAGALLYLLALNLLPAFTSANAAQNSTIVGASASVMAIVVATATLLPNYTISLILFGPVKLKWLVFVILVIDFLGIVGANAGGEIAHLGGALMGFVYIKQLQKGHDWVGGIAGLFKRKPRLKVVSNNMGKNASDYPRQEEVDRILDKISQSGYNSLSKQEREILSRASKQE</sequence>
<dbReference type="InterPro" id="IPR022764">
    <property type="entry name" value="Peptidase_S54_rhomboid_dom"/>
</dbReference>
<dbReference type="GO" id="GO:0004252">
    <property type="term" value="F:serine-type endopeptidase activity"/>
    <property type="evidence" value="ECO:0007669"/>
    <property type="project" value="InterPro"/>
</dbReference>
<keyword evidence="3" id="KW-0812">Transmembrane</keyword>
<name>A0A1G8B1D8_9SPHI</name>
<keyword evidence="5" id="KW-1133">Transmembrane helix</keyword>
<dbReference type="Pfam" id="PF20216">
    <property type="entry name" value="DUF6576"/>
    <property type="match status" value="1"/>
</dbReference>
<protein>
    <submittedName>
        <fullName evidence="9">Membrane associated serine protease, rhomboid family</fullName>
    </submittedName>
</protein>
<evidence type="ECO:0000256" key="3">
    <source>
        <dbReference type="ARBA" id="ARBA00022692"/>
    </source>
</evidence>
<evidence type="ECO:0000256" key="6">
    <source>
        <dbReference type="ARBA" id="ARBA00023136"/>
    </source>
</evidence>
<organism evidence="9 10">
    <name type="scientific">Mucilaginibacter gossypii</name>
    <dbReference type="NCBI Taxonomy" id="551996"/>
    <lineage>
        <taxon>Bacteria</taxon>
        <taxon>Pseudomonadati</taxon>
        <taxon>Bacteroidota</taxon>
        <taxon>Sphingobacteriia</taxon>
        <taxon>Sphingobacteriales</taxon>
        <taxon>Sphingobacteriaceae</taxon>
        <taxon>Mucilaginibacter</taxon>
    </lineage>
</organism>
<accession>A0A1G8B1D8</accession>
<feature type="domain" description="DUF6576" evidence="8">
    <location>
        <begin position="255"/>
        <end position="289"/>
    </location>
</feature>
<evidence type="ECO:0000313" key="9">
    <source>
        <dbReference type="EMBL" id="SDH26843.1"/>
    </source>
</evidence>
<keyword evidence="9" id="KW-0645">Protease</keyword>
<comment type="subcellular location">
    <subcellularLocation>
        <location evidence="1">Membrane</location>
        <topology evidence="1">Multi-pass membrane protein</topology>
    </subcellularLocation>
</comment>
<dbReference type="EMBL" id="FNCG01000008">
    <property type="protein sequence ID" value="SDH26843.1"/>
    <property type="molecule type" value="Genomic_DNA"/>
</dbReference>
<dbReference type="PANTHER" id="PTHR43731">
    <property type="entry name" value="RHOMBOID PROTEASE"/>
    <property type="match status" value="1"/>
</dbReference>
<dbReference type="SUPFAM" id="SSF144091">
    <property type="entry name" value="Rhomboid-like"/>
    <property type="match status" value="1"/>
</dbReference>
<proteinExistence type="inferred from homology"/>
<evidence type="ECO:0000256" key="5">
    <source>
        <dbReference type="ARBA" id="ARBA00022989"/>
    </source>
</evidence>
<dbReference type="InterPro" id="IPR046483">
    <property type="entry name" value="DUF6576"/>
</dbReference>
<dbReference type="InterPro" id="IPR035952">
    <property type="entry name" value="Rhomboid-like_sf"/>
</dbReference>
<keyword evidence="4" id="KW-0378">Hydrolase</keyword>
<dbReference type="PANTHER" id="PTHR43731:SF14">
    <property type="entry name" value="PRESENILIN-ASSOCIATED RHOMBOID-LIKE PROTEIN, MITOCHONDRIAL"/>
    <property type="match status" value="1"/>
</dbReference>
<dbReference type="GO" id="GO:0016020">
    <property type="term" value="C:membrane"/>
    <property type="evidence" value="ECO:0007669"/>
    <property type="project" value="UniProtKB-SubCell"/>
</dbReference>
<keyword evidence="10" id="KW-1185">Reference proteome</keyword>
<reference evidence="10" key="1">
    <citation type="submission" date="2016-10" db="EMBL/GenBank/DDBJ databases">
        <authorList>
            <person name="Varghese N."/>
            <person name="Submissions S."/>
        </authorList>
    </citation>
    <scope>NUCLEOTIDE SEQUENCE [LARGE SCALE GENOMIC DNA]</scope>
    <source>
        <strain evidence="10">Gh-67</strain>
    </source>
</reference>
<dbReference type="AlphaFoldDB" id="A0A1G8B1D8"/>
<dbReference type="Gene3D" id="1.20.1540.10">
    <property type="entry name" value="Rhomboid-like"/>
    <property type="match status" value="1"/>
</dbReference>
<feature type="domain" description="Peptidase S54 rhomboid" evidence="7">
    <location>
        <begin position="71"/>
        <end position="217"/>
    </location>
</feature>
<evidence type="ECO:0000313" key="10">
    <source>
        <dbReference type="Proteomes" id="UP000199705"/>
    </source>
</evidence>
<dbReference type="OrthoDB" id="680602at2"/>
<dbReference type="RefSeq" id="WP_091169178.1">
    <property type="nucleotide sequence ID" value="NZ_CP071878.2"/>
</dbReference>